<feature type="region of interest" description="Disordered" evidence="1">
    <location>
        <begin position="92"/>
        <end position="113"/>
    </location>
</feature>
<feature type="transmembrane region" description="Helical" evidence="2">
    <location>
        <begin position="53"/>
        <end position="77"/>
    </location>
</feature>
<dbReference type="EMBL" id="JAGZSV010000010">
    <property type="protein sequence ID" value="MBS6940101.1"/>
    <property type="molecule type" value="Genomic_DNA"/>
</dbReference>
<evidence type="ECO:0000256" key="2">
    <source>
        <dbReference type="SAM" id="Phobius"/>
    </source>
</evidence>
<evidence type="ECO:0000256" key="1">
    <source>
        <dbReference type="SAM" id="MobiDB-lite"/>
    </source>
</evidence>
<feature type="region of interest" description="Disordered" evidence="1">
    <location>
        <begin position="1"/>
        <end position="42"/>
    </location>
</feature>
<evidence type="ECO:0000313" key="4">
    <source>
        <dbReference type="Proteomes" id="UP000727506"/>
    </source>
</evidence>
<reference evidence="3" key="1">
    <citation type="submission" date="2021-02" db="EMBL/GenBank/DDBJ databases">
        <title>Infant gut strain persistence is associated with maternal origin, phylogeny, and functional potential including surface adhesion and iron acquisition.</title>
        <authorList>
            <person name="Lou Y.C."/>
        </authorList>
    </citation>
    <scope>NUCLEOTIDE SEQUENCE</scope>
    <source>
        <strain evidence="3">L2_039_000G1_dasL2_039_000G1_concoct_11</strain>
    </source>
</reference>
<keyword evidence="2" id="KW-0472">Membrane</keyword>
<feature type="compositionally biased region" description="Basic and acidic residues" evidence="1">
    <location>
        <begin position="8"/>
        <end position="19"/>
    </location>
</feature>
<dbReference type="Proteomes" id="UP000727506">
    <property type="component" value="Unassembled WGS sequence"/>
</dbReference>
<dbReference type="AlphaFoldDB" id="A0A943UYS6"/>
<organism evidence="3 4">
    <name type="scientific">Slackia piriformis</name>
    <dbReference type="NCBI Taxonomy" id="626934"/>
    <lineage>
        <taxon>Bacteria</taxon>
        <taxon>Bacillati</taxon>
        <taxon>Actinomycetota</taxon>
        <taxon>Coriobacteriia</taxon>
        <taxon>Eggerthellales</taxon>
        <taxon>Eggerthellaceae</taxon>
        <taxon>Slackia</taxon>
    </lineage>
</organism>
<proteinExistence type="predicted"/>
<feature type="compositionally biased region" description="Basic and acidic residues" evidence="1">
    <location>
        <begin position="142"/>
        <end position="158"/>
    </location>
</feature>
<keyword evidence="2" id="KW-0812">Transmembrane</keyword>
<accession>A0A943UYS6</accession>
<sequence>MAKHAKHARTDDTEAKKSDSAQAKSVPSDASPQKGGEFVASAHHHKASRRMRIVLIVVSVVLVLLMAALGYFAWMLVNEASDAASYQSTVQTEKVDKGESAPASDAGKSAAARKEAPRLADLIGKSENEAIEAIGRGATETSAKDITEETGEGDDKTTEVVGRSVTLALTDETTDAKGNTPSVYLTLDEDGTILEAGYSASVGSLGYGDVSFVDAVTSEHLVENLVDAAGMEIEEGSIEMPAVEDYRTYADDGKTIAQELYTFGGEASGSDGSSYAWSCKLSYDYSAANVSGNLADTIRQVYVYVKAAS</sequence>
<evidence type="ECO:0000313" key="3">
    <source>
        <dbReference type="EMBL" id="MBS6940101.1"/>
    </source>
</evidence>
<protein>
    <submittedName>
        <fullName evidence="3">Histone-lysine N-methyltransferase</fullName>
    </submittedName>
</protein>
<feature type="compositionally biased region" description="Low complexity" evidence="1">
    <location>
        <begin position="100"/>
        <end position="110"/>
    </location>
</feature>
<gene>
    <name evidence="3" type="ORF">KH142_01175</name>
</gene>
<feature type="region of interest" description="Disordered" evidence="1">
    <location>
        <begin position="134"/>
        <end position="158"/>
    </location>
</feature>
<keyword evidence="2" id="KW-1133">Transmembrane helix</keyword>
<name>A0A943UYS6_9ACTN</name>
<comment type="caution">
    <text evidence="3">The sequence shown here is derived from an EMBL/GenBank/DDBJ whole genome shotgun (WGS) entry which is preliminary data.</text>
</comment>
<feature type="compositionally biased region" description="Polar residues" evidence="1">
    <location>
        <begin position="20"/>
        <end position="31"/>
    </location>
</feature>